<evidence type="ECO:0000313" key="1">
    <source>
        <dbReference type="EMBL" id="ATY34125.1"/>
    </source>
</evidence>
<dbReference type="OrthoDB" id="7569318at2"/>
<protein>
    <submittedName>
        <fullName evidence="1">Uncharacterized protein</fullName>
    </submittedName>
</protein>
<dbReference type="EMBL" id="CP024923">
    <property type="protein sequence ID" value="ATY34125.1"/>
    <property type="molecule type" value="Genomic_DNA"/>
</dbReference>
<gene>
    <name evidence="1" type="ORF">CVN68_20980</name>
</gene>
<accession>A0A2K8MJU9</accession>
<name>A0A2K8MJU9_9SPHN</name>
<sequence>MGWKTAHIGKEGDQFAVSGVRVWQQEWRWLGGKTVMLPNPLEPVETQSFMICEVGTPNRPIRFAASKLGSGLWSFYVPD</sequence>
<dbReference type="Proteomes" id="UP000229081">
    <property type="component" value="Chromosome"/>
</dbReference>
<evidence type="ECO:0000313" key="2">
    <source>
        <dbReference type="Proteomes" id="UP000229081"/>
    </source>
</evidence>
<dbReference type="RefSeq" id="WP_100283915.1">
    <property type="nucleotide sequence ID" value="NZ_CP024923.1"/>
</dbReference>
<proteinExistence type="predicted"/>
<keyword evidence="2" id="KW-1185">Reference proteome</keyword>
<organism evidence="1 2">
    <name type="scientific">Sphingomonas psychrotolerans</name>
    <dbReference type="NCBI Taxonomy" id="1327635"/>
    <lineage>
        <taxon>Bacteria</taxon>
        <taxon>Pseudomonadati</taxon>
        <taxon>Pseudomonadota</taxon>
        <taxon>Alphaproteobacteria</taxon>
        <taxon>Sphingomonadales</taxon>
        <taxon>Sphingomonadaceae</taxon>
        <taxon>Sphingomonas</taxon>
    </lineage>
</organism>
<dbReference type="KEGG" id="sphc:CVN68_20980"/>
<reference evidence="1 2" key="1">
    <citation type="submission" date="2017-11" db="EMBL/GenBank/DDBJ databases">
        <title>Complete genome sequence of Sphingomonas sp. Strain Cra20, a psychrotolerant potential plant growth promoting rhizobacteria.</title>
        <authorList>
            <person name="Luo Y."/>
        </authorList>
    </citation>
    <scope>NUCLEOTIDE SEQUENCE [LARGE SCALE GENOMIC DNA]</scope>
    <source>
        <strain evidence="1 2">Cra20</strain>
    </source>
</reference>
<dbReference type="AlphaFoldDB" id="A0A2K8MJU9"/>